<dbReference type="PANTHER" id="PTHR43649:SF33">
    <property type="entry name" value="POLYGALACTURONAN_RHAMNOGALACTURONAN-BINDING PROTEIN YTCQ"/>
    <property type="match status" value="1"/>
</dbReference>
<evidence type="ECO:0000256" key="6">
    <source>
        <dbReference type="SAM" id="MobiDB-lite"/>
    </source>
</evidence>
<evidence type="ECO:0000256" key="3">
    <source>
        <dbReference type="ARBA" id="ARBA00023136"/>
    </source>
</evidence>
<dbReference type="Pfam" id="PF01547">
    <property type="entry name" value="SBP_bac_1"/>
    <property type="match status" value="1"/>
</dbReference>
<protein>
    <submittedName>
        <fullName evidence="8">Extracellular solute-binding protein</fullName>
    </submittedName>
</protein>
<keyword evidence="2 7" id="KW-0732">Signal</keyword>
<keyword evidence="4" id="KW-0564">Palmitate</keyword>
<dbReference type="RefSeq" id="WP_163952520.1">
    <property type="nucleotide sequence ID" value="NZ_JAAIKC010000013.1"/>
</dbReference>
<sequence>MKKIMFILISCMMMFAVTACQSSNSGGGTSEVNGGTAQPVNENKIEKEQTNNANLTTETPQSKGGKKTIVFSTHYEYDSLNEAKKKYEAAHPNIEIKLNYIPSVDGEKGKEYSDNFIKKTNTELLSGNGPDMVIMDHLPMGNYVNKKILANLSEMMEKDPTFKKDQYFNNILEGSKLNGSIYGLPLRFFVYGLAGDEEAIAKTGIKFDDQNWSWSQFNELAKGLVKKGDRQSALFGNREDFLNEMVQDNTAMFVDQANRKANFQSEPFIQLLNQVKKMFDDKVVTERPTKVYFVPAQINSPADYILSLREYFDKPKLYTKPNVGGQKVGNYYRAYNTIGINEKSAVKKEAWEFLKFLLSEDLRPAANKTGFPLNKAEYDRQVKQLIKDGSVKAHEEGPLKGKTIKVTEADIQGLDKYISGAIYPVEFKPTKIQEIISNESKAFFSGQKSAEDVAKLIQNRVTTYLNE</sequence>
<dbReference type="PANTHER" id="PTHR43649">
    <property type="entry name" value="ARABINOSE-BINDING PROTEIN-RELATED"/>
    <property type="match status" value="1"/>
</dbReference>
<name>A0A6G4A3Y3_9BACL</name>
<feature type="compositionally biased region" description="Polar residues" evidence="6">
    <location>
        <begin position="50"/>
        <end position="62"/>
    </location>
</feature>
<evidence type="ECO:0000256" key="7">
    <source>
        <dbReference type="SAM" id="SignalP"/>
    </source>
</evidence>
<comment type="caution">
    <text evidence="8">The sequence shown here is derived from an EMBL/GenBank/DDBJ whole genome shotgun (WGS) entry which is preliminary data.</text>
</comment>
<reference evidence="8" key="1">
    <citation type="submission" date="2020-02" db="EMBL/GenBank/DDBJ databases">
        <authorList>
            <person name="Shen X.-R."/>
            <person name="Zhang Y.-X."/>
        </authorList>
    </citation>
    <scope>NUCLEOTIDE SEQUENCE</scope>
    <source>
        <strain evidence="8">SYP-B3998</strain>
    </source>
</reference>
<dbReference type="EMBL" id="JAAIKC010000013">
    <property type="protein sequence ID" value="NEW09040.1"/>
    <property type="molecule type" value="Genomic_DNA"/>
</dbReference>
<feature type="compositionally biased region" description="Polar residues" evidence="6">
    <location>
        <begin position="25"/>
        <end position="41"/>
    </location>
</feature>
<dbReference type="InterPro" id="IPR006059">
    <property type="entry name" value="SBP"/>
</dbReference>
<dbReference type="PROSITE" id="PS51257">
    <property type="entry name" value="PROKAR_LIPOPROTEIN"/>
    <property type="match status" value="1"/>
</dbReference>
<evidence type="ECO:0000256" key="2">
    <source>
        <dbReference type="ARBA" id="ARBA00022729"/>
    </source>
</evidence>
<evidence type="ECO:0000313" key="8">
    <source>
        <dbReference type="EMBL" id="NEW09040.1"/>
    </source>
</evidence>
<evidence type="ECO:0000256" key="1">
    <source>
        <dbReference type="ARBA" id="ARBA00022475"/>
    </source>
</evidence>
<dbReference type="SUPFAM" id="SSF53850">
    <property type="entry name" value="Periplasmic binding protein-like II"/>
    <property type="match status" value="1"/>
</dbReference>
<organism evidence="8">
    <name type="scientific">Paenibacillus sp. SYP-B3998</name>
    <dbReference type="NCBI Taxonomy" id="2678564"/>
    <lineage>
        <taxon>Bacteria</taxon>
        <taxon>Bacillati</taxon>
        <taxon>Bacillota</taxon>
        <taxon>Bacilli</taxon>
        <taxon>Bacillales</taxon>
        <taxon>Paenibacillaceae</taxon>
        <taxon>Paenibacillus</taxon>
    </lineage>
</organism>
<dbReference type="Gene3D" id="3.40.190.10">
    <property type="entry name" value="Periplasmic binding protein-like II"/>
    <property type="match status" value="1"/>
</dbReference>
<evidence type="ECO:0000256" key="5">
    <source>
        <dbReference type="ARBA" id="ARBA00023288"/>
    </source>
</evidence>
<proteinExistence type="predicted"/>
<dbReference type="InterPro" id="IPR050490">
    <property type="entry name" value="Bact_solute-bd_prot1"/>
</dbReference>
<dbReference type="AlphaFoldDB" id="A0A6G4A3Y3"/>
<accession>A0A6G4A3Y3</accession>
<feature type="signal peptide" evidence="7">
    <location>
        <begin position="1"/>
        <end position="19"/>
    </location>
</feature>
<keyword evidence="5" id="KW-0449">Lipoprotein</keyword>
<feature type="chain" id="PRO_5038852820" evidence="7">
    <location>
        <begin position="20"/>
        <end position="467"/>
    </location>
</feature>
<gene>
    <name evidence="8" type="ORF">GK047_23975</name>
</gene>
<feature type="region of interest" description="Disordered" evidence="6">
    <location>
        <begin position="25"/>
        <end position="65"/>
    </location>
</feature>
<keyword evidence="1" id="KW-1003">Cell membrane</keyword>
<keyword evidence="3" id="KW-0472">Membrane</keyword>
<evidence type="ECO:0000256" key="4">
    <source>
        <dbReference type="ARBA" id="ARBA00023139"/>
    </source>
</evidence>